<comment type="caution">
    <text evidence="2">The sequence shown here is derived from an EMBL/GenBank/DDBJ whole genome shotgun (WGS) entry which is preliminary data.</text>
</comment>
<reference evidence="2 3" key="1">
    <citation type="submission" date="2021-05" db="EMBL/GenBank/DDBJ databases">
        <title>Genome Assembly of Synthetic Allotetraploid Brassica napus Reveals Homoeologous Exchanges between Subgenomes.</title>
        <authorList>
            <person name="Davis J.T."/>
        </authorList>
    </citation>
    <scope>NUCLEOTIDE SEQUENCE [LARGE SCALE GENOMIC DNA]</scope>
    <source>
        <strain evidence="3">cv. Da-Ae</strain>
        <tissue evidence="2">Seedling</tissue>
    </source>
</reference>
<proteinExistence type="predicted"/>
<dbReference type="EMBL" id="JAGKQM010000005">
    <property type="protein sequence ID" value="KAH0926727.1"/>
    <property type="molecule type" value="Genomic_DNA"/>
</dbReference>
<evidence type="ECO:0000313" key="3">
    <source>
        <dbReference type="Proteomes" id="UP000824890"/>
    </source>
</evidence>
<dbReference type="Proteomes" id="UP000824890">
    <property type="component" value="Unassembled WGS sequence"/>
</dbReference>
<evidence type="ECO:0000313" key="2">
    <source>
        <dbReference type="EMBL" id="KAH0926727.1"/>
    </source>
</evidence>
<feature type="compositionally biased region" description="Basic residues" evidence="1">
    <location>
        <begin position="90"/>
        <end position="100"/>
    </location>
</feature>
<gene>
    <name evidence="2" type="ORF">HID58_018983</name>
</gene>
<feature type="region of interest" description="Disordered" evidence="1">
    <location>
        <begin position="78"/>
        <end position="100"/>
    </location>
</feature>
<sequence length="100" mass="11755">MELLAHLLDPLPNLTILLHHAVDPSLNFLSRHHLRLPQQIISPVIFTYLSRYAKLFHHPKRVKLLLCVDRPRCHRNAKPKALENRVPSAMRHKTSYGRMR</sequence>
<organism evidence="2 3">
    <name type="scientific">Brassica napus</name>
    <name type="common">Rape</name>
    <dbReference type="NCBI Taxonomy" id="3708"/>
    <lineage>
        <taxon>Eukaryota</taxon>
        <taxon>Viridiplantae</taxon>
        <taxon>Streptophyta</taxon>
        <taxon>Embryophyta</taxon>
        <taxon>Tracheophyta</taxon>
        <taxon>Spermatophyta</taxon>
        <taxon>Magnoliopsida</taxon>
        <taxon>eudicotyledons</taxon>
        <taxon>Gunneridae</taxon>
        <taxon>Pentapetalae</taxon>
        <taxon>rosids</taxon>
        <taxon>malvids</taxon>
        <taxon>Brassicales</taxon>
        <taxon>Brassicaceae</taxon>
        <taxon>Brassiceae</taxon>
        <taxon>Brassica</taxon>
    </lineage>
</organism>
<name>A0ABQ8DBG7_BRANA</name>
<protein>
    <submittedName>
        <fullName evidence="2">Uncharacterized protein</fullName>
    </submittedName>
</protein>
<keyword evidence="3" id="KW-1185">Reference proteome</keyword>
<evidence type="ECO:0000256" key="1">
    <source>
        <dbReference type="SAM" id="MobiDB-lite"/>
    </source>
</evidence>
<accession>A0ABQ8DBG7</accession>